<evidence type="ECO:0000256" key="3">
    <source>
        <dbReference type="ARBA" id="ARBA00022989"/>
    </source>
</evidence>
<keyword evidence="2 5" id="KW-0812">Transmembrane</keyword>
<evidence type="ECO:0000259" key="7">
    <source>
        <dbReference type="PROSITE" id="PS50922"/>
    </source>
</evidence>
<reference evidence="8" key="1">
    <citation type="submission" date="2022-12" db="EMBL/GenBank/DDBJ databases">
        <authorList>
            <person name="Webb A."/>
        </authorList>
    </citation>
    <scope>NUCLEOTIDE SEQUENCE</scope>
    <source>
        <strain evidence="8">Hp1</strain>
    </source>
</reference>
<feature type="transmembrane region" description="Helical" evidence="6">
    <location>
        <begin position="215"/>
        <end position="237"/>
    </location>
</feature>
<feature type="transmembrane region" description="Helical" evidence="6">
    <location>
        <begin position="175"/>
        <end position="195"/>
    </location>
</feature>
<feature type="transmembrane region" description="Helical" evidence="6">
    <location>
        <begin position="116"/>
        <end position="136"/>
    </location>
</feature>
<dbReference type="GO" id="GO:0016020">
    <property type="term" value="C:membrane"/>
    <property type="evidence" value="ECO:0007669"/>
    <property type="project" value="UniProtKB-SubCell"/>
</dbReference>
<organism evidence="8 9">
    <name type="scientific">Hyaloperonospora brassicae</name>
    <name type="common">Brassica downy mildew</name>
    <name type="synonym">Peronospora brassicae</name>
    <dbReference type="NCBI Taxonomy" id="162125"/>
    <lineage>
        <taxon>Eukaryota</taxon>
        <taxon>Sar</taxon>
        <taxon>Stramenopiles</taxon>
        <taxon>Oomycota</taxon>
        <taxon>Peronosporomycetes</taxon>
        <taxon>Peronosporales</taxon>
        <taxon>Peronosporaceae</taxon>
        <taxon>Hyaloperonospora</taxon>
    </lineage>
</organism>
<feature type="transmembrane region" description="Helical" evidence="6">
    <location>
        <begin position="86"/>
        <end position="109"/>
    </location>
</feature>
<keyword evidence="4 5" id="KW-0472">Membrane</keyword>
<dbReference type="PANTHER" id="PTHR13439:SF0">
    <property type="entry name" value="TOPOISOMERASE I DAMAGE AFFECTED PROTEIN 4"/>
    <property type="match status" value="1"/>
</dbReference>
<dbReference type="GO" id="GO:0005783">
    <property type="term" value="C:endoplasmic reticulum"/>
    <property type="evidence" value="ECO:0007669"/>
    <property type="project" value="TreeGrafter"/>
</dbReference>
<feature type="domain" description="TLC" evidence="7">
    <location>
        <begin position="42"/>
        <end position="250"/>
    </location>
</feature>
<evidence type="ECO:0000256" key="6">
    <source>
        <dbReference type="SAM" id="Phobius"/>
    </source>
</evidence>
<evidence type="ECO:0000313" key="9">
    <source>
        <dbReference type="Proteomes" id="UP001162031"/>
    </source>
</evidence>
<keyword evidence="3 6" id="KW-1133">Transmembrane helix</keyword>
<dbReference type="EMBL" id="CANTFL010001032">
    <property type="protein sequence ID" value="CAI5730457.1"/>
    <property type="molecule type" value="Genomic_DNA"/>
</dbReference>
<dbReference type="InterPro" id="IPR050846">
    <property type="entry name" value="TLCD"/>
</dbReference>
<dbReference type="AlphaFoldDB" id="A0AAV0U0K6"/>
<dbReference type="InterPro" id="IPR006634">
    <property type="entry name" value="TLC-dom"/>
</dbReference>
<accession>A0AAV0U0K6</accession>
<evidence type="ECO:0000256" key="2">
    <source>
        <dbReference type="ARBA" id="ARBA00022692"/>
    </source>
</evidence>
<dbReference type="PROSITE" id="PS50922">
    <property type="entry name" value="TLC"/>
    <property type="match status" value="1"/>
</dbReference>
<evidence type="ECO:0000256" key="5">
    <source>
        <dbReference type="PROSITE-ProRule" id="PRU00205"/>
    </source>
</evidence>
<evidence type="ECO:0000256" key="4">
    <source>
        <dbReference type="ARBA" id="ARBA00023136"/>
    </source>
</evidence>
<name>A0AAV0U0K6_HYABA</name>
<keyword evidence="9" id="KW-1185">Reference proteome</keyword>
<feature type="transmembrane region" description="Helical" evidence="6">
    <location>
        <begin position="142"/>
        <end position="163"/>
    </location>
</feature>
<dbReference type="PANTHER" id="PTHR13439">
    <property type="entry name" value="CT120 PROTEIN"/>
    <property type="match status" value="1"/>
</dbReference>
<protein>
    <recommendedName>
        <fullName evidence="7">TLC domain-containing protein</fullName>
    </recommendedName>
</protein>
<comment type="caution">
    <text evidence="8">The sequence shown here is derived from an EMBL/GenBank/DDBJ whole genome shotgun (WGS) entry which is preliminary data.</text>
</comment>
<comment type="subcellular location">
    <subcellularLocation>
        <location evidence="1">Membrane</location>
        <topology evidence="1">Multi-pass membrane protein</topology>
    </subcellularLocation>
</comment>
<evidence type="ECO:0000256" key="1">
    <source>
        <dbReference type="ARBA" id="ARBA00004141"/>
    </source>
</evidence>
<sequence length="305" mass="34874">MADSLQSVRVLLSSTCFFALLFYAANRLSDRFVKVYRDFSVPEQGDWCSRVNSTIHALMITTGMAYSFSEQSWDDDLLPTKAMPMYLASTLFSFSCGYFLFDLFVLVLWQVPLWRVFVIHHVVAVLPYLIYTMHAGCGMDLYLLQLFLFVEFAVIPLNITTFMEQLGFGKSKLHAFFFYVTYVCWFVARVLLPIYNVYVLWTKIIPDARTAPLCTVPAAFCGHVICAFCVGVFVFVWTPDILAKWRVPVLQMEEYPDYELTMRQSMTPRSNPISSPPGDLEKWGTSYGTVSADSREPLLIPKSVV</sequence>
<proteinExistence type="predicted"/>
<evidence type="ECO:0000313" key="8">
    <source>
        <dbReference type="EMBL" id="CAI5730457.1"/>
    </source>
</evidence>
<dbReference type="Proteomes" id="UP001162031">
    <property type="component" value="Unassembled WGS sequence"/>
</dbReference>
<dbReference type="GO" id="GO:0055088">
    <property type="term" value="P:lipid homeostasis"/>
    <property type="evidence" value="ECO:0007669"/>
    <property type="project" value="TreeGrafter"/>
</dbReference>
<gene>
    <name evidence="8" type="ORF">HBR001_LOCUS4865</name>
</gene>
<feature type="transmembrane region" description="Helical" evidence="6">
    <location>
        <begin position="6"/>
        <end position="26"/>
    </location>
</feature>